<comment type="cofactor">
    <cofactor evidence="1">
        <name>Fe(3+)</name>
        <dbReference type="ChEBI" id="CHEBI:29034"/>
    </cofactor>
</comment>
<organism evidence="7 8">
    <name type="scientific">Thomasclavelia spiroformis</name>
    <dbReference type="NCBI Taxonomy" id="29348"/>
    <lineage>
        <taxon>Bacteria</taxon>
        <taxon>Bacillati</taxon>
        <taxon>Bacillota</taxon>
        <taxon>Erysipelotrichia</taxon>
        <taxon>Erysipelotrichales</taxon>
        <taxon>Coprobacillaceae</taxon>
        <taxon>Thomasclavelia</taxon>
    </lineage>
</organism>
<dbReference type="Gene3D" id="2.20.28.10">
    <property type="match status" value="1"/>
</dbReference>
<dbReference type="GO" id="GO:0016491">
    <property type="term" value="F:oxidoreductase activity"/>
    <property type="evidence" value="ECO:0007669"/>
    <property type="project" value="InterPro"/>
</dbReference>
<dbReference type="AlphaFoldDB" id="A0A1Y4QHL9"/>
<proteinExistence type="predicted"/>
<evidence type="ECO:0000313" key="7">
    <source>
        <dbReference type="EMBL" id="OUQ04746.1"/>
    </source>
</evidence>
<dbReference type="PANTHER" id="PTHR43865:SF1">
    <property type="entry name" value="RUBRERYTHRIN-RELATED"/>
    <property type="match status" value="1"/>
</dbReference>
<dbReference type="InterPro" id="IPR009078">
    <property type="entry name" value="Ferritin-like_SF"/>
</dbReference>
<dbReference type="Pfam" id="PF21349">
    <property type="entry name" value="RUBY_RBDX"/>
    <property type="match status" value="1"/>
</dbReference>
<keyword evidence="3" id="KW-0479">Metal-binding</keyword>
<evidence type="ECO:0000256" key="1">
    <source>
        <dbReference type="ARBA" id="ARBA00001965"/>
    </source>
</evidence>
<accession>A0A1Y4QHL9</accession>
<keyword evidence="2" id="KW-0813">Transport</keyword>
<dbReference type="SUPFAM" id="SSF57802">
    <property type="entry name" value="Rubredoxin-like"/>
    <property type="match status" value="1"/>
</dbReference>
<dbReference type="Gene3D" id="1.20.1260.10">
    <property type="match status" value="1"/>
</dbReference>
<comment type="caution">
    <text evidence="7">The sequence shown here is derived from an EMBL/GenBank/DDBJ whole genome shotgun (WGS) entry which is preliminary data.</text>
</comment>
<keyword evidence="5" id="KW-0408">Iron</keyword>
<dbReference type="Proteomes" id="UP000196258">
    <property type="component" value="Unassembled WGS sequence"/>
</dbReference>
<evidence type="ECO:0000256" key="5">
    <source>
        <dbReference type="ARBA" id="ARBA00023004"/>
    </source>
</evidence>
<dbReference type="InterPro" id="IPR052364">
    <property type="entry name" value="Rubrerythrin"/>
</dbReference>
<feature type="domain" description="Ferritin-like diiron" evidence="6">
    <location>
        <begin position="1"/>
        <end position="149"/>
    </location>
</feature>
<dbReference type="InterPro" id="IPR012347">
    <property type="entry name" value="Ferritin-like"/>
</dbReference>
<name>A0A1Y4QHL9_9FIRM</name>
<dbReference type="Pfam" id="PF02915">
    <property type="entry name" value="Rubrerythrin"/>
    <property type="match status" value="1"/>
</dbReference>
<evidence type="ECO:0000256" key="2">
    <source>
        <dbReference type="ARBA" id="ARBA00022448"/>
    </source>
</evidence>
<evidence type="ECO:0000259" key="6">
    <source>
        <dbReference type="PROSITE" id="PS50905"/>
    </source>
</evidence>
<dbReference type="PANTHER" id="PTHR43865">
    <property type="entry name" value="RUBRERYTHRIN-RELATED"/>
    <property type="match status" value="1"/>
</dbReference>
<dbReference type="CDD" id="cd01041">
    <property type="entry name" value="Rubrerythrin"/>
    <property type="match status" value="1"/>
</dbReference>
<dbReference type="GO" id="GO:0046872">
    <property type="term" value="F:metal ion binding"/>
    <property type="evidence" value="ECO:0007669"/>
    <property type="project" value="UniProtKB-KW"/>
</dbReference>
<dbReference type="RefSeq" id="WP_087256840.1">
    <property type="nucleotide sequence ID" value="NZ_CAJFOD010000061.1"/>
</dbReference>
<protein>
    <submittedName>
        <fullName evidence="7">Rubrerythrin family protein</fullName>
    </submittedName>
</protein>
<reference evidence="8" key="1">
    <citation type="submission" date="2017-04" db="EMBL/GenBank/DDBJ databases">
        <title>Function of individual gut microbiota members based on whole genome sequencing of pure cultures obtained from chicken caecum.</title>
        <authorList>
            <person name="Medvecky M."/>
            <person name="Cejkova D."/>
            <person name="Polansky O."/>
            <person name="Karasova D."/>
            <person name="Kubasova T."/>
            <person name="Cizek A."/>
            <person name="Rychlik I."/>
        </authorList>
    </citation>
    <scope>NUCLEOTIDE SEQUENCE [LARGE SCALE GENOMIC DNA]</scope>
    <source>
        <strain evidence="8">An149</strain>
    </source>
</reference>
<gene>
    <name evidence="7" type="ORF">B5E91_08550</name>
</gene>
<evidence type="ECO:0000313" key="8">
    <source>
        <dbReference type="Proteomes" id="UP000196258"/>
    </source>
</evidence>
<evidence type="ECO:0000256" key="3">
    <source>
        <dbReference type="ARBA" id="ARBA00022723"/>
    </source>
</evidence>
<dbReference type="SUPFAM" id="SSF47240">
    <property type="entry name" value="Ferritin-like"/>
    <property type="match status" value="1"/>
</dbReference>
<keyword evidence="4" id="KW-0249">Electron transport</keyword>
<dbReference type="InterPro" id="IPR003251">
    <property type="entry name" value="Rr_diiron-bd_dom"/>
</dbReference>
<dbReference type="InterPro" id="IPR048574">
    <property type="entry name" value="RUBY_RBDX"/>
</dbReference>
<evidence type="ECO:0000256" key="4">
    <source>
        <dbReference type="ARBA" id="ARBA00022982"/>
    </source>
</evidence>
<dbReference type="InterPro" id="IPR009040">
    <property type="entry name" value="Ferritin-like_diiron"/>
</dbReference>
<dbReference type="PROSITE" id="PS50905">
    <property type="entry name" value="FERRITIN_LIKE"/>
    <property type="match status" value="1"/>
</dbReference>
<dbReference type="EMBL" id="NFLB01000009">
    <property type="protein sequence ID" value="OUQ04746.1"/>
    <property type="molecule type" value="Genomic_DNA"/>
</dbReference>
<sequence length="194" mass="22528">MESKTKTNLLRAFAGECQARMRYEIAAKIAGKNDLAIIQDMLYFTANQEKEHAIIFYNYLKDVFKDEDVSMHANYPVDLGQDLASLLEDASKHEYDEATTIYKQFGNEAKEEGYIDIATSFFMISEIEQYHHERFKKYHSLLTSNKLFKESNNVKWMCLNCGFIYEGNEAINVCPVCKHSNGYSLRLNETQFHV</sequence>